<dbReference type="GO" id="GO:0000447">
    <property type="term" value="P:endonucleolytic cleavage in ITS1 to separate SSU-rRNA from 5.8S rRNA and LSU-rRNA from tricistronic rRNA transcript (SSU-rRNA, 5.8S rRNA, LSU-rRNA)"/>
    <property type="evidence" value="ECO:0007669"/>
    <property type="project" value="TreeGrafter"/>
</dbReference>
<dbReference type="AlphaFoldDB" id="A0A553P338"/>
<dbReference type="GO" id="GO:0034462">
    <property type="term" value="P:small-subunit processome assembly"/>
    <property type="evidence" value="ECO:0007669"/>
    <property type="project" value="TreeGrafter"/>
</dbReference>
<sequence>MEDSSQEDDDIEDEDAPSMEESVPVSAHTSPPLRVSGRTSEQRPVRKKKPGIIYLSSIPPGFNVTRTTEFFSAMGKIGRVFLQPDKNKRHHARDHVALRLLKVGSSSCRSVAKDVAENVNCTQLPTTKDENRDCPGKKESDFFKRKVENVHKRKYNKNERHHAKDHVALRFTEGWIEFMSKRVAKDVAENVNCTPVGGKKRSQSHEVLWNIKYLPRFKWSHLTERLNYEKATHHQKMRTEIARAKKESDFFKRKVEMSTKRKYSKRPKLAASNDDNFLPYET</sequence>
<evidence type="ECO:0000313" key="4">
    <source>
        <dbReference type="Proteomes" id="UP000318571"/>
    </source>
</evidence>
<dbReference type="EMBL" id="VCGU01000008">
    <property type="protein sequence ID" value="TRY72115.1"/>
    <property type="molecule type" value="Genomic_DNA"/>
</dbReference>
<evidence type="ECO:0000313" key="3">
    <source>
        <dbReference type="EMBL" id="TRY72115.1"/>
    </source>
</evidence>
<dbReference type="GO" id="GO:0000472">
    <property type="term" value="P:endonucleolytic cleavage to generate mature 5'-end of SSU-rRNA from (SSU-rRNA, 5.8S rRNA, LSU-rRNA)"/>
    <property type="evidence" value="ECO:0007669"/>
    <property type="project" value="TreeGrafter"/>
</dbReference>
<dbReference type="GO" id="GO:0000480">
    <property type="term" value="P:endonucleolytic cleavage in 5'-ETS of tricistronic rRNA transcript (SSU-rRNA, 5.8S rRNA, LSU-rRNA)"/>
    <property type="evidence" value="ECO:0007669"/>
    <property type="project" value="TreeGrafter"/>
</dbReference>
<evidence type="ECO:0008006" key="5">
    <source>
        <dbReference type="Google" id="ProtNLM"/>
    </source>
</evidence>
<dbReference type="STRING" id="6832.A0A553P338"/>
<keyword evidence="4" id="KW-1185">Reference proteome</keyword>
<dbReference type="GO" id="GO:0003723">
    <property type="term" value="F:RNA binding"/>
    <property type="evidence" value="ECO:0007669"/>
    <property type="project" value="UniProtKB-KW"/>
</dbReference>
<feature type="region of interest" description="Disordered" evidence="2">
    <location>
        <begin position="1"/>
        <end position="48"/>
    </location>
</feature>
<evidence type="ECO:0000256" key="2">
    <source>
        <dbReference type="SAM" id="MobiDB-lite"/>
    </source>
</evidence>
<dbReference type="InterPro" id="IPR039119">
    <property type="entry name" value="ABT1/Esf2"/>
</dbReference>
<protein>
    <recommendedName>
        <fullName evidence="5">Activator of basal transcription 1</fullName>
    </recommendedName>
</protein>
<reference evidence="3 4" key="1">
    <citation type="journal article" date="2018" name="Nat. Ecol. Evol.">
        <title>Genomic signatures of mitonuclear coevolution across populations of Tigriopus californicus.</title>
        <authorList>
            <person name="Barreto F.S."/>
            <person name="Watson E.T."/>
            <person name="Lima T.G."/>
            <person name="Willett C.S."/>
            <person name="Edmands S."/>
            <person name="Li W."/>
            <person name="Burton R.S."/>
        </authorList>
    </citation>
    <scope>NUCLEOTIDE SEQUENCE [LARGE SCALE GENOMIC DNA]</scope>
    <source>
        <strain evidence="3 4">San Diego</strain>
    </source>
</reference>
<organism evidence="3 4">
    <name type="scientific">Tigriopus californicus</name>
    <name type="common">Marine copepod</name>
    <dbReference type="NCBI Taxonomy" id="6832"/>
    <lineage>
        <taxon>Eukaryota</taxon>
        <taxon>Metazoa</taxon>
        <taxon>Ecdysozoa</taxon>
        <taxon>Arthropoda</taxon>
        <taxon>Crustacea</taxon>
        <taxon>Multicrustacea</taxon>
        <taxon>Hexanauplia</taxon>
        <taxon>Copepoda</taxon>
        <taxon>Harpacticoida</taxon>
        <taxon>Harpacticidae</taxon>
        <taxon>Tigriopus</taxon>
    </lineage>
</organism>
<accession>A0A553P338</accession>
<dbReference type="Proteomes" id="UP000318571">
    <property type="component" value="Chromosome 7"/>
</dbReference>
<dbReference type="PANTHER" id="PTHR12311:SF7">
    <property type="entry name" value="ACTIVATOR OF BASAL TRANSCRIPTION 1"/>
    <property type="match status" value="1"/>
</dbReference>
<dbReference type="OMA" id="FLWSDIM"/>
<name>A0A553P338_TIGCA</name>
<dbReference type="CDD" id="cd12263">
    <property type="entry name" value="RRM_ABT1_like"/>
    <property type="match status" value="1"/>
</dbReference>
<dbReference type="InterPro" id="IPR034353">
    <property type="entry name" value="ABT1/ESF2_RRM"/>
</dbReference>
<feature type="compositionally biased region" description="Acidic residues" evidence="2">
    <location>
        <begin position="1"/>
        <end position="18"/>
    </location>
</feature>
<comment type="caution">
    <text evidence="3">The sequence shown here is derived from an EMBL/GenBank/DDBJ whole genome shotgun (WGS) entry which is preliminary data.</text>
</comment>
<evidence type="ECO:0000256" key="1">
    <source>
        <dbReference type="ARBA" id="ARBA00022884"/>
    </source>
</evidence>
<keyword evidence="1" id="KW-0694">RNA-binding</keyword>
<feature type="region of interest" description="Disordered" evidence="2">
    <location>
        <begin position="257"/>
        <end position="282"/>
    </location>
</feature>
<gene>
    <name evidence="3" type="ORF">TCAL_10596</name>
</gene>
<proteinExistence type="predicted"/>
<dbReference type="PANTHER" id="PTHR12311">
    <property type="entry name" value="ACTIVATOR OF BASAL TRANSCRIPTION 1"/>
    <property type="match status" value="1"/>
</dbReference>
<dbReference type="GO" id="GO:0005730">
    <property type="term" value="C:nucleolus"/>
    <property type="evidence" value="ECO:0007669"/>
    <property type="project" value="TreeGrafter"/>
</dbReference>